<dbReference type="Pfam" id="PF06985">
    <property type="entry name" value="HET"/>
    <property type="match status" value="1"/>
</dbReference>
<dbReference type="EMBL" id="JAQQWP010000001">
    <property type="protein sequence ID" value="KAK8132387.1"/>
    <property type="molecule type" value="Genomic_DNA"/>
</dbReference>
<evidence type="ECO:0000259" key="1">
    <source>
        <dbReference type="Pfam" id="PF06985"/>
    </source>
</evidence>
<dbReference type="AlphaFoldDB" id="A0AAW0RBU1"/>
<feature type="domain" description="Heterokaryon incompatibility" evidence="1">
    <location>
        <begin position="46"/>
        <end position="196"/>
    </location>
</feature>
<dbReference type="PANTHER" id="PTHR24148:SF73">
    <property type="entry name" value="HET DOMAIN PROTEIN (AFU_ORTHOLOGUE AFUA_8G01020)"/>
    <property type="match status" value="1"/>
</dbReference>
<organism evidence="2 3">
    <name type="scientific">Apiospora kogelbergensis</name>
    <dbReference type="NCBI Taxonomy" id="1337665"/>
    <lineage>
        <taxon>Eukaryota</taxon>
        <taxon>Fungi</taxon>
        <taxon>Dikarya</taxon>
        <taxon>Ascomycota</taxon>
        <taxon>Pezizomycotina</taxon>
        <taxon>Sordariomycetes</taxon>
        <taxon>Xylariomycetidae</taxon>
        <taxon>Amphisphaeriales</taxon>
        <taxon>Apiosporaceae</taxon>
        <taxon>Apiospora</taxon>
    </lineage>
</organism>
<proteinExistence type="predicted"/>
<evidence type="ECO:0000313" key="3">
    <source>
        <dbReference type="Proteomes" id="UP001392437"/>
    </source>
</evidence>
<dbReference type="InterPro" id="IPR052895">
    <property type="entry name" value="HetReg/Transcr_Mod"/>
</dbReference>
<sequence>MAMSEFAYEPLSAPDAFRLLVLEPGSSEDSLQCRMFQATHSRRLDYEALSYTWGSLDENGQPECFIDGNAVPIRRNLYEALRQLRWRHYERVLWIDALCIDQSNVRERNHQVGRMRDIYSQAETVHVWLGTASETSSIAMAWIDALASRNRNGLGLIGRLTEYSPENCRRSQARRWRALLNLLRRPYWRRVWIVQEIVLAEKLRLQCGGDEARWEGLVKLLENRTENRIFEPRAASKTINMVYESLPARIHKLRCMHQLRGCQLQQLLEATRESLCTDPRDRLYGLLGLAADIGDGRFEVDYSTGPTMEAMMGALWKYFVESNKPDQIMQGCQYLRSHLLRSPDTHKDLMMQVASPLGPGPKTKVVGRVIGKIAHLGQPWKGFAEWEEWKSAMAGIPQYSTPSQLEDRHDEFRKMLKSLVKEKGFHKLGLVRRPAFSHLFGVQAQNHTEKATTSGVVCIDTKLEESFENGIFGSEARESRSFWVEWANARLAGRNVVAIVASNGQIGLAPGMADGAGVRVGDELCQFRGSDVTVVCRSIQVSGGPSLRGLRHGPTIVGKAILAKRANKDEDDNDGDLGLLYSSLDNRYPLGENVTTQKGIWEQMDHERAEMTGRERCFFVTSKGLTWLSSW</sequence>
<reference evidence="2 3" key="1">
    <citation type="submission" date="2023-01" db="EMBL/GenBank/DDBJ databases">
        <title>Analysis of 21 Apiospora genomes using comparative genomics revels a genus with tremendous synthesis potential of carbohydrate active enzymes and secondary metabolites.</title>
        <authorList>
            <person name="Sorensen T."/>
        </authorList>
    </citation>
    <scope>NUCLEOTIDE SEQUENCE [LARGE SCALE GENOMIC DNA]</scope>
    <source>
        <strain evidence="2 3">CBS 117206</strain>
    </source>
</reference>
<comment type="caution">
    <text evidence="2">The sequence shown here is derived from an EMBL/GenBank/DDBJ whole genome shotgun (WGS) entry which is preliminary data.</text>
</comment>
<gene>
    <name evidence="2" type="ORF">PG999_000560</name>
</gene>
<keyword evidence="3" id="KW-1185">Reference proteome</keyword>
<protein>
    <recommendedName>
        <fullName evidence="1">Heterokaryon incompatibility domain-containing protein</fullName>
    </recommendedName>
</protein>
<evidence type="ECO:0000313" key="2">
    <source>
        <dbReference type="EMBL" id="KAK8132387.1"/>
    </source>
</evidence>
<dbReference type="InterPro" id="IPR010730">
    <property type="entry name" value="HET"/>
</dbReference>
<dbReference type="PANTHER" id="PTHR24148">
    <property type="entry name" value="ANKYRIN REPEAT DOMAIN-CONTAINING PROTEIN 39 HOMOLOG-RELATED"/>
    <property type="match status" value="1"/>
</dbReference>
<dbReference type="Proteomes" id="UP001392437">
    <property type="component" value="Unassembled WGS sequence"/>
</dbReference>
<name>A0AAW0RBU1_9PEZI</name>
<accession>A0AAW0RBU1</accession>